<dbReference type="Gene3D" id="3.40.50.720">
    <property type="entry name" value="NAD(P)-binding Rossmann-like Domain"/>
    <property type="match status" value="1"/>
</dbReference>
<accession>A0A2A3JPH4</accession>
<gene>
    <name evidence="4" type="ORF">CLG85_023445</name>
    <name evidence="5" type="ORF">CLG85_21955</name>
</gene>
<organism evidence="5">
    <name type="scientific">Alloyangia mangrovi</name>
    <dbReference type="NCBI Taxonomy" id="1779329"/>
    <lineage>
        <taxon>Bacteria</taxon>
        <taxon>Pseudomonadati</taxon>
        <taxon>Pseudomonadota</taxon>
        <taxon>Alphaproteobacteria</taxon>
        <taxon>Rhodobacterales</taxon>
        <taxon>Roseobacteraceae</taxon>
        <taxon>Alloyangia</taxon>
    </lineage>
</organism>
<dbReference type="InterPro" id="IPR002347">
    <property type="entry name" value="SDR_fam"/>
</dbReference>
<dbReference type="CDD" id="cd05233">
    <property type="entry name" value="SDR_c"/>
    <property type="match status" value="1"/>
</dbReference>
<dbReference type="AlphaFoldDB" id="A0A2A3JPH4"/>
<evidence type="ECO:0000313" key="5">
    <source>
        <dbReference type="EMBL" id="PBD17101.1"/>
    </source>
</evidence>
<dbReference type="SUPFAM" id="SSF51735">
    <property type="entry name" value="NAD(P)-binding Rossmann-fold domains"/>
    <property type="match status" value="1"/>
</dbReference>
<keyword evidence="6" id="KW-1185">Reference proteome</keyword>
<evidence type="ECO:0000313" key="6">
    <source>
        <dbReference type="Proteomes" id="UP000217448"/>
    </source>
</evidence>
<evidence type="ECO:0000256" key="3">
    <source>
        <dbReference type="RuleBase" id="RU000363"/>
    </source>
</evidence>
<evidence type="ECO:0000313" key="4">
    <source>
        <dbReference type="EMBL" id="MCT4373091.1"/>
    </source>
</evidence>
<proteinExistence type="inferred from homology"/>
<reference evidence="6" key="2">
    <citation type="submission" date="2023-07" db="EMBL/GenBank/DDBJ databases">
        <title>Yangia mangrovi SAOS 153D genome.</title>
        <authorList>
            <person name="Verma A."/>
            <person name="Pal Y."/>
            <person name="Sundharam S."/>
            <person name="Bisht B."/>
            <person name="Srinivasan K."/>
        </authorList>
    </citation>
    <scope>NUCLEOTIDE SEQUENCE [LARGE SCALE GENOMIC DNA]</scope>
    <source>
        <strain evidence="6">SAOS 153D</strain>
    </source>
</reference>
<reference evidence="5" key="1">
    <citation type="submission" date="2017-09" db="EMBL/GenBank/DDBJ databases">
        <title>Yangia sp. SAOS 153D whole genome sequencing.</title>
        <authorList>
            <person name="Verma A."/>
            <person name="Krishnamurthi S."/>
        </authorList>
    </citation>
    <scope>NUCLEOTIDE SEQUENCE [LARGE SCALE GENOMIC DNA]</scope>
    <source>
        <strain evidence="5">SAOS 153D</strain>
    </source>
</reference>
<comment type="caution">
    <text evidence="5">The sequence shown here is derived from an EMBL/GenBank/DDBJ whole genome shotgun (WGS) entry which is preliminary data.</text>
</comment>
<dbReference type="PANTHER" id="PTHR44196">
    <property type="entry name" value="DEHYDROGENASE/REDUCTASE SDR FAMILY MEMBER 7B"/>
    <property type="match status" value="1"/>
</dbReference>
<dbReference type="RefSeq" id="WP_095884110.1">
    <property type="nucleotide sequence ID" value="NZ_NTHN02000068.1"/>
</dbReference>
<protein>
    <submittedName>
        <fullName evidence="4 5">Oxidoreductase</fullName>
    </submittedName>
</protein>
<dbReference type="Pfam" id="PF00106">
    <property type="entry name" value="adh_short"/>
    <property type="match status" value="1"/>
</dbReference>
<dbReference type="OrthoDB" id="8280747at2"/>
<dbReference type="EMBL" id="NTHN01000453">
    <property type="protein sequence ID" value="PBD17101.1"/>
    <property type="molecule type" value="Genomic_DNA"/>
</dbReference>
<dbReference type="PRINTS" id="PR00081">
    <property type="entry name" value="GDHRDH"/>
</dbReference>
<reference evidence="4" key="3">
    <citation type="submission" date="2024-05" db="EMBL/GenBank/DDBJ databases">
        <title>Yangia mangrovi SAOS 153D genome.</title>
        <authorList>
            <person name="Verma A."/>
            <person name="Pal Y."/>
            <person name="Sundharam S."/>
            <person name="Bisht B."/>
            <person name="Srinivasan K."/>
        </authorList>
    </citation>
    <scope>NUCLEOTIDE SEQUENCE</scope>
    <source>
        <strain evidence="4">SAOS 153D</strain>
    </source>
</reference>
<dbReference type="GO" id="GO:0016020">
    <property type="term" value="C:membrane"/>
    <property type="evidence" value="ECO:0007669"/>
    <property type="project" value="TreeGrafter"/>
</dbReference>
<sequence length="257" mass="27655">MTQLTPESGLAVVTGAGSGLGRAMAIELTQRGFSVAGLGRRRAALEETRAKAEPGRFHLYPADLALPQEVAETFARIRSEHGRIALLINNAATYPRRDILDESGESFMATVATNLGGTVACSRAALEGMVAEGRGRILNVATFADLAPLPASSAYAVSKGAARIFTRALIADLADRFPEIVITDWMPGMLRTQMGIPDGLPAEEAARWGVALALDANPALTGATFEMDREILPPRSLKGRLRELLLMRRRRPRRIVP</sequence>
<dbReference type="GO" id="GO:0016491">
    <property type="term" value="F:oxidoreductase activity"/>
    <property type="evidence" value="ECO:0007669"/>
    <property type="project" value="UniProtKB-KW"/>
</dbReference>
<dbReference type="PANTHER" id="PTHR44196:SF1">
    <property type="entry name" value="DEHYDROGENASE_REDUCTASE SDR FAMILY MEMBER 7B"/>
    <property type="match status" value="1"/>
</dbReference>
<dbReference type="EMBL" id="NTHN02000068">
    <property type="protein sequence ID" value="MCT4373091.1"/>
    <property type="molecule type" value="Genomic_DNA"/>
</dbReference>
<name>A0A2A3JPH4_9RHOB</name>
<comment type="similarity">
    <text evidence="1 3">Belongs to the short-chain dehydrogenases/reductases (SDR) family.</text>
</comment>
<evidence type="ECO:0000256" key="2">
    <source>
        <dbReference type="ARBA" id="ARBA00023002"/>
    </source>
</evidence>
<evidence type="ECO:0000256" key="1">
    <source>
        <dbReference type="ARBA" id="ARBA00006484"/>
    </source>
</evidence>
<dbReference type="Proteomes" id="UP000217448">
    <property type="component" value="Unassembled WGS sequence"/>
</dbReference>
<dbReference type="PRINTS" id="PR00080">
    <property type="entry name" value="SDRFAMILY"/>
</dbReference>
<keyword evidence="2" id="KW-0560">Oxidoreductase</keyword>
<dbReference type="InterPro" id="IPR036291">
    <property type="entry name" value="NAD(P)-bd_dom_sf"/>
</dbReference>